<feature type="region of interest" description="Disordered" evidence="6">
    <location>
        <begin position="275"/>
        <end position="296"/>
    </location>
</feature>
<comment type="subcellular location">
    <subcellularLocation>
        <location evidence="1">Nucleus</location>
    </subcellularLocation>
</comment>
<dbReference type="GO" id="GO:0003700">
    <property type="term" value="F:DNA-binding transcription factor activity"/>
    <property type="evidence" value="ECO:0007669"/>
    <property type="project" value="InterPro"/>
</dbReference>
<dbReference type="Gene3D" id="1.10.10.60">
    <property type="entry name" value="Homeodomain-like"/>
    <property type="match status" value="1"/>
</dbReference>
<keyword evidence="4" id="KW-0804">Transcription</keyword>
<evidence type="ECO:0000256" key="1">
    <source>
        <dbReference type="ARBA" id="ARBA00004123"/>
    </source>
</evidence>
<dbReference type="EMBL" id="GDJX01026837">
    <property type="protein sequence ID" value="JAT41099.1"/>
    <property type="molecule type" value="Transcribed_RNA"/>
</dbReference>
<organism evidence="8">
    <name type="scientific">Anthurium amnicola</name>
    <dbReference type="NCBI Taxonomy" id="1678845"/>
    <lineage>
        <taxon>Eukaryota</taxon>
        <taxon>Viridiplantae</taxon>
        <taxon>Streptophyta</taxon>
        <taxon>Embryophyta</taxon>
        <taxon>Tracheophyta</taxon>
        <taxon>Spermatophyta</taxon>
        <taxon>Magnoliopsida</taxon>
        <taxon>Liliopsida</taxon>
        <taxon>Araceae</taxon>
        <taxon>Pothoideae</taxon>
        <taxon>Potheae</taxon>
        <taxon>Anthurium</taxon>
    </lineage>
</organism>
<dbReference type="InterPro" id="IPR001005">
    <property type="entry name" value="SANT/Myb"/>
</dbReference>
<reference evidence="8" key="1">
    <citation type="submission" date="2015-07" db="EMBL/GenBank/DDBJ databases">
        <title>Transcriptome Assembly of Anthurium amnicola.</title>
        <authorList>
            <person name="Suzuki J."/>
        </authorList>
    </citation>
    <scope>NUCLEOTIDE SEQUENCE</scope>
</reference>
<keyword evidence="2" id="KW-0805">Transcription regulation</keyword>
<feature type="domain" description="HTH myb-type" evidence="7">
    <location>
        <begin position="222"/>
        <end position="280"/>
    </location>
</feature>
<evidence type="ECO:0000256" key="2">
    <source>
        <dbReference type="ARBA" id="ARBA00023015"/>
    </source>
</evidence>
<dbReference type="InterPro" id="IPR017930">
    <property type="entry name" value="Myb_dom"/>
</dbReference>
<dbReference type="PANTHER" id="PTHR31003:SF16">
    <property type="entry name" value="TRANSCRIPTION FACTOR HHO2"/>
    <property type="match status" value="1"/>
</dbReference>
<keyword evidence="5" id="KW-0539">Nucleus</keyword>
<proteinExistence type="predicted"/>
<keyword evidence="3" id="KW-0238">DNA-binding</keyword>
<dbReference type="GO" id="GO:0005634">
    <property type="term" value="C:nucleus"/>
    <property type="evidence" value="ECO:0007669"/>
    <property type="project" value="UniProtKB-SubCell"/>
</dbReference>
<dbReference type="InterPro" id="IPR044787">
    <property type="entry name" value="HHO5-like"/>
</dbReference>
<dbReference type="Pfam" id="PF26575">
    <property type="entry name" value="HHO5_N"/>
    <property type="match status" value="1"/>
</dbReference>
<feature type="compositionally biased region" description="Polar residues" evidence="6">
    <location>
        <begin position="282"/>
        <end position="291"/>
    </location>
</feature>
<dbReference type="GO" id="GO:0003677">
    <property type="term" value="F:DNA binding"/>
    <property type="evidence" value="ECO:0007669"/>
    <property type="project" value="UniProtKB-KW"/>
</dbReference>
<sequence>MGIMAAASTAGEERASRYREYVEALEEERRKIQVFQRELPLSLHLVSQTIESCRQHMAPGSGHSEIDEGETSSESGVPVLEEFIPIKRSSSSEACEDDDSHSSSKQKQLEEPKKRHDWLRSVQLWNEHPDPHPLPTEEEEEDDETPRRPIAVQARKPTGAFQPFQPRKPSPQAQVVALPAEVVAPVSGLAPPAPAGSSTTDSRGGGVGGAGGGEDKEGHPHRKARRCWSTELHRRFLDALQQLGGSDVATPKQIRELMKVDGLTNDEVKSHLQKYRLHSRRPSPTSQSNAGNPPPQQVVFLGGIWVPPPEYAAAAAAAAAATAHPPAEGMADPTIHAPIASVLMATPLQQQAKRSPGGPFLATVRGCGDEQRPADDGATRSHDSPATSSSSHTTTISPPHQC</sequence>
<protein>
    <submittedName>
        <fullName evidence="8">Two-component response regulator ARR1</fullName>
    </submittedName>
</protein>
<dbReference type="InterPro" id="IPR009057">
    <property type="entry name" value="Homeodomain-like_sf"/>
</dbReference>
<evidence type="ECO:0000259" key="7">
    <source>
        <dbReference type="PROSITE" id="PS51294"/>
    </source>
</evidence>
<dbReference type="FunFam" id="1.10.10.60:FF:000002">
    <property type="entry name" value="Myb family transcription factor"/>
    <property type="match status" value="1"/>
</dbReference>
<feature type="region of interest" description="Disordered" evidence="6">
    <location>
        <begin position="186"/>
        <end position="224"/>
    </location>
</feature>
<evidence type="ECO:0000256" key="3">
    <source>
        <dbReference type="ARBA" id="ARBA00023125"/>
    </source>
</evidence>
<dbReference type="SUPFAM" id="SSF46689">
    <property type="entry name" value="Homeodomain-like"/>
    <property type="match status" value="1"/>
</dbReference>
<feature type="region of interest" description="Disordered" evidence="6">
    <location>
        <begin position="350"/>
        <end position="402"/>
    </location>
</feature>
<evidence type="ECO:0000256" key="4">
    <source>
        <dbReference type="ARBA" id="ARBA00023163"/>
    </source>
</evidence>
<dbReference type="Pfam" id="PF00249">
    <property type="entry name" value="Myb_DNA-binding"/>
    <property type="match status" value="1"/>
</dbReference>
<dbReference type="NCBIfam" id="TIGR01557">
    <property type="entry name" value="myb_SHAQKYF"/>
    <property type="match status" value="1"/>
</dbReference>
<dbReference type="AlphaFoldDB" id="A0A1D1XFE1"/>
<dbReference type="PROSITE" id="PS51294">
    <property type="entry name" value="HTH_MYB"/>
    <property type="match status" value="1"/>
</dbReference>
<accession>A0A1D1XFE1</accession>
<feature type="compositionally biased region" description="Gly residues" evidence="6">
    <location>
        <begin position="203"/>
        <end position="212"/>
    </location>
</feature>
<evidence type="ECO:0000256" key="5">
    <source>
        <dbReference type="ARBA" id="ARBA00023242"/>
    </source>
</evidence>
<feature type="compositionally biased region" description="Basic and acidic residues" evidence="6">
    <location>
        <begin position="367"/>
        <end position="383"/>
    </location>
</feature>
<evidence type="ECO:0000313" key="8">
    <source>
        <dbReference type="EMBL" id="JAT41099.1"/>
    </source>
</evidence>
<dbReference type="InterPro" id="IPR006447">
    <property type="entry name" value="Myb_dom_plants"/>
</dbReference>
<gene>
    <name evidence="8" type="primary">ARR1_3</name>
    <name evidence="8" type="ORF">g.31284</name>
</gene>
<dbReference type="PANTHER" id="PTHR31003">
    <property type="entry name" value="MYB FAMILY TRANSCRIPTION FACTOR"/>
    <property type="match status" value="1"/>
</dbReference>
<dbReference type="InterPro" id="IPR058673">
    <property type="entry name" value="HHO5-like_N"/>
</dbReference>
<name>A0A1D1XFE1_9ARAE</name>
<evidence type="ECO:0000256" key="6">
    <source>
        <dbReference type="SAM" id="MobiDB-lite"/>
    </source>
</evidence>
<feature type="region of interest" description="Disordered" evidence="6">
    <location>
        <begin position="54"/>
        <end position="173"/>
    </location>
</feature>
<feature type="compositionally biased region" description="Low complexity" evidence="6">
    <location>
        <begin position="384"/>
        <end position="402"/>
    </location>
</feature>